<feature type="non-terminal residue" evidence="1">
    <location>
        <position position="38"/>
    </location>
</feature>
<name>A0A3B0PIN5_MYCGL</name>
<dbReference type="Proteomes" id="UP000260136">
    <property type="component" value="Chromosome"/>
</dbReference>
<evidence type="ECO:0000313" key="1">
    <source>
        <dbReference type="EMBL" id="SYV94675.1"/>
    </source>
</evidence>
<reference evidence="2" key="1">
    <citation type="submission" date="2018-06" db="EMBL/GenBank/DDBJ databases">
        <authorList>
            <consortium name="Pathogen Informatics"/>
        </authorList>
    </citation>
    <scope>NUCLEOTIDE SEQUENCE [LARGE SCALE GENOMIC DNA]</scope>
    <source>
        <strain evidence="2">NCTC10115</strain>
    </source>
</reference>
<dbReference type="EMBL" id="LS991952">
    <property type="protein sequence ID" value="SYV94675.1"/>
    <property type="molecule type" value="Genomic_DNA"/>
</dbReference>
<evidence type="ECO:0000313" key="2">
    <source>
        <dbReference type="Proteomes" id="UP000260136"/>
    </source>
</evidence>
<sequence>MFKFQHEDIDSKISELKKELEKNRKPSKLLTVLKVDLW</sequence>
<gene>
    <name evidence="1" type="ORF">NCTC10115_00989</name>
</gene>
<dbReference type="AlphaFoldDB" id="A0A3B0PIN5"/>
<proteinExistence type="predicted"/>
<protein>
    <submittedName>
        <fullName evidence="1">Uncharacterized protein</fullName>
    </submittedName>
</protein>
<accession>A0A3B0PIN5</accession>
<organism evidence="1 2">
    <name type="scientific">Mycoplasmoides gallisepticum</name>
    <name type="common">Mycoplasma gallisepticum</name>
    <dbReference type="NCBI Taxonomy" id="2096"/>
    <lineage>
        <taxon>Bacteria</taxon>
        <taxon>Bacillati</taxon>
        <taxon>Mycoplasmatota</taxon>
        <taxon>Mycoplasmoidales</taxon>
        <taxon>Mycoplasmoidaceae</taxon>
        <taxon>Mycoplasmoides</taxon>
    </lineage>
</organism>